<dbReference type="OrthoDB" id="8954631at2"/>
<proteinExistence type="inferred from homology"/>
<dbReference type="SUPFAM" id="SSF53850">
    <property type="entry name" value="Periplasmic binding protein-like II"/>
    <property type="match status" value="1"/>
</dbReference>
<keyword evidence="7" id="KW-1185">Reference proteome</keyword>
<gene>
    <name evidence="6" type="primary">dmlR_5</name>
    <name evidence="6" type="ORF">CUZ56_02580</name>
</gene>
<evidence type="ECO:0000256" key="4">
    <source>
        <dbReference type="ARBA" id="ARBA00023163"/>
    </source>
</evidence>
<dbReference type="InterPro" id="IPR000847">
    <property type="entry name" value="LysR_HTH_N"/>
</dbReference>
<dbReference type="Pfam" id="PF00126">
    <property type="entry name" value="HTH_1"/>
    <property type="match status" value="1"/>
</dbReference>
<name>A0A433SAI1_9BURK</name>
<accession>A0A433SAI1</accession>
<dbReference type="Gene3D" id="1.10.10.10">
    <property type="entry name" value="Winged helix-like DNA-binding domain superfamily/Winged helix DNA-binding domain"/>
    <property type="match status" value="1"/>
</dbReference>
<evidence type="ECO:0000256" key="2">
    <source>
        <dbReference type="ARBA" id="ARBA00023015"/>
    </source>
</evidence>
<dbReference type="EMBL" id="PQSP01000009">
    <property type="protein sequence ID" value="RUS65735.1"/>
    <property type="molecule type" value="Genomic_DNA"/>
</dbReference>
<dbReference type="InterPro" id="IPR036388">
    <property type="entry name" value="WH-like_DNA-bd_sf"/>
</dbReference>
<evidence type="ECO:0000313" key="7">
    <source>
        <dbReference type="Proteomes" id="UP000286947"/>
    </source>
</evidence>
<dbReference type="PANTHER" id="PTHR30537:SF5">
    <property type="entry name" value="HTH-TYPE TRANSCRIPTIONAL ACTIVATOR TTDR-RELATED"/>
    <property type="match status" value="1"/>
</dbReference>
<dbReference type="AlphaFoldDB" id="A0A433SAI1"/>
<organism evidence="6 7">
    <name type="scientific">Saezia sanguinis</name>
    <dbReference type="NCBI Taxonomy" id="1965230"/>
    <lineage>
        <taxon>Bacteria</taxon>
        <taxon>Pseudomonadati</taxon>
        <taxon>Pseudomonadota</taxon>
        <taxon>Betaproteobacteria</taxon>
        <taxon>Burkholderiales</taxon>
        <taxon>Saeziaceae</taxon>
        <taxon>Saezia</taxon>
    </lineage>
</organism>
<keyword evidence="3" id="KW-0238">DNA-binding</keyword>
<protein>
    <submittedName>
        <fullName evidence="6">HTH-type transcriptional regulator DmlR</fullName>
    </submittedName>
</protein>
<dbReference type="PROSITE" id="PS50931">
    <property type="entry name" value="HTH_LYSR"/>
    <property type="match status" value="1"/>
</dbReference>
<dbReference type="Proteomes" id="UP000286947">
    <property type="component" value="Unassembled WGS sequence"/>
</dbReference>
<dbReference type="GO" id="GO:0003700">
    <property type="term" value="F:DNA-binding transcription factor activity"/>
    <property type="evidence" value="ECO:0007669"/>
    <property type="project" value="InterPro"/>
</dbReference>
<sequence>MIDTLDLQFLLAIKTHGTLIGAARLLNVTPSAVTQRLKQLEARLGIHLVDRTARRLHFTQEGELLCHKGAHLLQQHKALWEEVMQQHGKLVGSLKINAPFGFGRKYLTTIVAQFHHLYPDVEVLLKLSEQPLLEEQDRFDLVLHIGELSSSNLIAHTIAPNQRFICAAPALLERCSTPSTPQDLLNLPCIALLENNEDNTLWSFEQKNKKQTIRIAPTLTSNDGDVVRTWAQAGLGIVMRSQWDVEQAISQGLLVRLLPRWKLPDAPVIALTHQRKGIPERVRAFMVMLKQQFAPVPPWQSHAKKRG</sequence>
<evidence type="ECO:0000256" key="1">
    <source>
        <dbReference type="ARBA" id="ARBA00009437"/>
    </source>
</evidence>
<evidence type="ECO:0000256" key="3">
    <source>
        <dbReference type="ARBA" id="ARBA00023125"/>
    </source>
</evidence>
<dbReference type="InterPro" id="IPR005119">
    <property type="entry name" value="LysR_subst-bd"/>
</dbReference>
<comment type="similarity">
    <text evidence="1">Belongs to the LysR transcriptional regulatory family.</text>
</comment>
<dbReference type="PANTHER" id="PTHR30537">
    <property type="entry name" value="HTH-TYPE TRANSCRIPTIONAL REGULATOR"/>
    <property type="match status" value="1"/>
</dbReference>
<comment type="caution">
    <text evidence="6">The sequence shown here is derived from an EMBL/GenBank/DDBJ whole genome shotgun (WGS) entry which is preliminary data.</text>
</comment>
<keyword evidence="2" id="KW-0805">Transcription regulation</keyword>
<feature type="domain" description="HTH lysR-type" evidence="5">
    <location>
        <begin position="2"/>
        <end position="59"/>
    </location>
</feature>
<dbReference type="InterPro" id="IPR036390">
    <property type="entry name" value="WH_DNA-bd_sf"/>
</dbReference>
<dbReference type="InterPro" id="IPR058163">
    <property type="entry name" value="LysR-type_TF_proteobact-type"/>
</dbReference>
<dbReference type="SUPFAM" id="SSF46785">
    <property type="entry name" value="Winged helix' DNA-binding domain"/>
    <property type="match status" value="1"/>
</dbReference>
<dbReference type="Pfam" id="PF03466">
    <property type="entry name" value="LysR_substrate"/>
    <property type="match status" value="1"/>
</dbReference>
<keyword evidence="4" id="KW-0804">Transcription</keyword>
<evidence type="ECO:0000313" key="6">
    <source>
        <dbReference type="EMBL" id="RUS65735.1"/>
    </source>
</evidence>
<reference evidence="6 7" key="1">
    <citation type="submission" date="2018-01" db="EMBL/GenBank/DDBJ databases">
        <title>Saezia sanguinis gen. nov., sp. nov., in the order Burkholderiales isolated from human blood.</title>
        <authorList>
            <person name="Medina-Pascual M.J."/>
            <person name="Valdezate S."/>
            <person name="Monzon S."/>
            <person name="Cuesta I."/>
            <person name="Carrasco G."/>
            <person name="Villalon P."/>
            <person name="Saez-Nieto J.A."/>
        </authorList>
    </citation>
    <scope>NUCLEOTIDE SEQUENCE [LARGE SCALE GENOMIC DNA]</scope>
    <source>
        <strain evidence="6 7">CNM695-12</strain>
    </source>
</reference>
<evidence type="ECO:0000259" key="5">
    <source>
        <dbReference type="PROSITE" id="PS50931"/>
    </source>
</evidence>
<dbReference type="GO" id="GO:0003677">
    <property type="term" value="F:DNA binding"/>
    <property type="evidence" value="ECO:0007669"/>
    <property type="project" value="UniProtKB-KW"/>
</dbReference>
<dbReference type="Gene3D" id="3.40.190.290">
    <property type="match status" value="1"/>
</dbReference>